<reference evidence="3" key="1">
    <citation type="journal article" date="2020" name="Stud. Mycol.">
        <title>101 Dothideomycetes genomes: a test case for predicting lifestyles and emergence of pathogens.</title>
        <authorList>
            <person name="Haridas S."/>
            <person name="Albert R."/>
            <person name="Binder M."/>
            <person name="Bloem J."/>
            <person name="Labutti K."/>
            <person name="Salamov A."/>
            <person name="Andreopoulos B."/>
            <person name="Baker S."/>
            <person name="Barry K."/>
            <person name="Bills G."/>
            <person name="Bluhm B."/>
            <person name="Cannon C."/>
            <person name="Castanera R."/>
            <person name="Culley D."/>
            <person name="Daum C."/>
            <person name="Ezra D."/>
            <person name="Gonzalez J."/>
            <person name="Henrissat B."/>
            <person name="Kuo A."/>
            <person name="Liang C."/>
            <person name="Lipzen A."/>
            <person name="Lutzoni F."/>
            <person name="Magnuson J."/>
            <person name="Mondo S."/>
            <person name="Nolan M."/>
            <person name="Ohm R."/>
            <person name="Pangilinan J."/>
            <person name="Park H.-J."/>
            <person name="Ramirez L."/>
            <person name="Alfaro M."/>
            <person name="Sun H."/>
            <person name="Tritt A."/>
            <person name="Yoshinaga Y."/>
            <person name="Zwiers L.-H."/>
            <person name="Turgeon B."/>
            <person name="Goodwin S."/>
            <person name="Spatafora J."/>
            <person name="Crous P."/>
            <person name="Grigoriev I."/>
        </authorList>
    </citation>
    <scope>NUCLEOTIDE SEQUENCE</scope>
    <source>
        <strain evidence="3">CBS 101060</strain>
    </source>
</reference>
<feature type="compositionally biased region" description="Polar residues" evidence="1">
    <location>
        <begin position="20"/>
        <end position="34"/>
    </location>
</feature>
<keyword evidence="4" id="KW-1185">Reference proteome</keyword>
<feature type="compositionally biased region" description="Polar residues" evidence="1">
    <location>
        <begin position="1050"/>
        <end position="1059"/>
    </location>
</feature>
<feature type="compositionally biased region" description="Acidic residues" evidence="1">
    <location>
        <begin position="1281"/>
        <end position="1299"/>
    </location>
</feature>
<feature type="compositionally biased region" description="Low complexity" evidence="1">
    <location>
        <begin position="1001"/>
        <end position="1014"/>
    </location>
</feature>
<feature type="compositionally biased region" description="Acidic residues" evidence="1">
    <location>
        <begin position="923"/>
        <end position="937"/>
    </location>
</feature>
<feature type="compositionally biased region" description="Polar residues" evidence="1">
    <location>
        <begin position="218"/>
        <end position="234"/>
    </location>
</feature>
<feature type="region of interest" description="Disordered" evidence="1">
    <location>
        <begin position="908"/>
        <end position="951"/>
    </location>
</feature>
<feature type="domain" description="C2H2-type" evidence="2">
    <location>
        <begin position="1096"/>
        <end position="1119"/>
    </location>
</feature>
<feature type="compositionally biased region" description="Basic residues" evidence="1">
    <location>
        <begin position="376"/>
        <end position="397"/>
    </location>
</feature>
<dbReference type="InterPro" id="IPR013087">
    <property type="entry name" value="Znf_C2H2_type"/>
</dbReference>
<evidence type="ECO:0000313" key="3">
    <source>
        <dbReference type="EMBL" id="KAF2842305.1"/>
    </source>
</evidence>
<feature type="compositionally biased region" description="Low complexity" evidence="1">
    <location>
        <begin position="347"/>
        <end position="358"/>
    </location>
</feature>
<feature type="compositionally biased region" description="Low complexity" evidence="1">
    <location>
        <begin position="667"/>
        <end position="677"/>
    </location>
</feature>
<organism evidence="3 4">
    <name type="scientific">Patellaria atrata CBS 101060</name>
    <dbReference type="NCBI Taxonomy" id="1346257"/>
    <lineage>
        <taxon>Eukaryota</taxon>
        <taxon>Fungi</taxon>
        <taxon>Dikarya</taxon>
        <taxon>Ascomycota</taxon>
        <taxon>Pezizomycotina</taxon>
        <taxon>Dothideomycetes</taxon>
        <taxon>Dothideomycetes incertae sedis</taxon>
        <taxon>Patellariales</taxon>
        <taxon>Patellariaceae</taxon>
        <taxon>Patellaria</taxon>
    </lineage>
</organism>
<sequence length="1299" mass="141721">MAPNYYSYYNSSQASHNQSDQTQNHTKYSNNTPATEAVQYQYAQLSTAQAAGSHQNYHRQQNYQQDYSWAPSHSSNQDDTSHGRVANAAEVLSNISNAEGARASGVRTPNPIQQYGYQANISTSSSYTPQSADVGVTSNQYPTGQAQTQQSHSAYDSSHTTYSNSHTAYSQRPARTSSADVNTMPHERQSPIVEHNSGHGIPAKSGPQAGFVQAVTNAQHRSASPLQPRAANNTQQSQHVQKVQQRPNSTAPPTCSYSSHVRALPNVLEQQATSAAPQYQYNDRSNATSNAQEFSNPAVTVDPSQVYDPWPEYQRKAEADRAARAVAAAKAAQVAEEERKREEERQAAIAATQKAQEAADAEARQTSSVEQVRAPKQNKPKSSKSTKPKGSKTRKTFKTPANDADTSKEDLEAQMRVMLAKMREFNQKDPQLLAKIWDQERQTLKTQQGGSSKSPQPPQVEQRAAATQSPQIQHRPAPTQPPKAALRTSGSNTVSAPVPNPSAIPSGSKVNLSPTQPSPNSNAVPITVKDTRKSTTVGTIWPPEKKVHLAKAASEWLNAQKGNESKQISGDEICKMLDSNPSYIDLCEILEKMGLTLERAAFARALLTAVPDVNSSASSKPKAHANQPNTSLTRAPLSESAPNGINTPNSVNKLHPSNHLPVPKSVPTSSQAPASQYPQPPTGAHESSYFAGKPTQSPSEASMPSGGAVRPPVPDMISPAQDQQRVRGPARLAQLGSKEKAARKRTFNDIVDLTALSDEEEPEPKRPFLGPSETPVVIANAHLQQNSTPHYLPFPVMQDHFLNPSSAFVQYPPQLHRQTPVPLPSTYLTMPATTPITPDRFENVTLAQQIDRKLALRRSTYNPKTIARDVLLATGRHPEMRPLNGHLENLKESFRQVDYRSDLSTFRWDLVDPGDPPPPDPADVVDDADDEEDDDDNNPIAPAPRPLNHLHQPVDVHVSGVLVRTVTSPSIHSSSGPRKRGRPRRVSLPTGNKSSGSRQNTLSNLGSTNSSPSGIGYSQFRQATLPDGSPAPKKKGRPIGWRKAIHGSGAATSCTTLPTRPSGLRHETTARTGDAGDTNKQEVLNQERLTYKVYKCKWKGCTAELHNIETLRKHVHKLHLKQADHGGFDCLWENCGRKVRLFDKQSAKHIEKHEYFDFPAPADWRVHIEQAHISPLAWAHGDGPAGGLSDGRDSEMSEAYLSDSRGRRVTPTVAFPAPSPISAQPNTSARGRGRPPLPKKTDEEKAQEAQRSIQKKKREIGPGVDRSGATLATEKRRLGFIDDEDDTDIVEDADVASPT</sequence>
<dbReference type="PROSITE" id="PS00028">
    <property type="entry name" value="ZINC_FINGER_C2H2_1"/>
    <property type="match status" value="1"/>
</dbReference>
<feature type="compositionally biased region" description="Polar residues" evidence="1">
    <location>
        <begin position="989"/>
        <end position="1000"/>
    </location>
</feature>
<feature type="region of interest" description="Disordered" evidence="1">
    <location>
        <begin position="1"/>
        <end position="35"/>
    </location>
</feature>
<feature type="compositionally biased region" description="Low complexity" evidence="1">
    <location>
        <begin position="1"/>
        <end position="19"/>
    </location>
</feature>
<feature type="region of interest" description="Disordered" evidence="1">
    <location>
        <begin position="123"/>
        <end position="181"/>
    </location>
</feature>
<comment type="caution">
    <text evidence="3">The sequence shown here is derived from an EMBL/GenBank/DDBJ whole genome shotgun (WGS) entry which is preliminary data.</text>
</comment>
<feature type="compositionally biased region" description="Polar residues" evidence="1">
    <location>
        <begin position="246"/>
        <end position="257"/>
    </location>
</feature>
<feature type="compositionally biased region" description="Polar residues" evidence="1">
    <location>
        <begin position="444"/>
        <end position="454"/>
    </location>
</feature>
<evidence type="ECO:0000259" key="2">
    <source>
        <dbReference type="PROSITE" id="PS00028"/>
    </source>
</evidence>
<feature type="compositionally biased region" description="Polar residues" evidence="1">
    <location>
        <begin position="503"/>
        <end position="524"/>
    </location>
</feature>
<protein>
    <recommendedName>
        <fullName evidence="2">C2H2-type domain-containing protein</fullName>
    </recommendedName>
</protein>
<dbReference type="OrthoDB" id="5424797at2759"/>
<dbReference type="EMBL" id="MU006090">
    <property type="protein sequence ID" value="KAF2842305.1"/>
    <property type="molecule type" value="Genomic_DNA"/>
</dbReference>
<accession>A0A9P4SGX8</accession>
<feature type="region of interest" description="Disordered" evidence="1">
    <location>
        <begin position="335"/>
        <end position="410"/>
    </location>
</feature>
<name>A0A9P4SGX8_9PEZI</name>
<feature type="compositionally biased region" description="Basic and acidic residues" evidence="1">
    <location>
        <begin position="336"/>
        <end position="346"/>
    </location>
</feature>
<feature type="compositionally biased region" description="Basic and acidic residues" evidence="1">
    <location>
        <begin position="1239"/>
        <end position="1248"/>
    </location>
</feature>
<proteinExistence type="predicted"/>
<feature type="compositionally biased region" description="Low complexity" evidence="1">
    <location>
        <begin position="235"/>
        <end position="245"/>
    </location>
</feature>
<feature type="compositionally biased region" description="Polar residues" evidence="1">
    <location>
        <begin position="640"/>
        <end position="652"/>
    </location>
</feature>
<dbReference type="Gene3D" id="3.30.160.60">
    <property type="entry name" value="Classic Zinc Finger"/>
    <property type="match status" value="1"/>
</dbReference>
<feature type="region of interest" description="Disordered" evidence="1">
    <location>
        <begin position="443"/>
        <end position="525"/>
    </location>
</feature>
<feature type="region of interest" description="Disordered" evidence="1">
    <location>
        <begin position="1177"/>
        <end position="1299"/>
    </location>
</feature>
<evidence type="ECO:0000313" key="4">
    <source>
        <dbReference type="Proteomes" id="UP000799429"/>
    </source>
</evidence>
<feature type="region of interest" description="Disordered" evidence="1">
    <location>
        <begin position="967"/>
        <end position="1079"/>
    </location>
</feature>
<feature type="region of interest" description="Disordered" evidence="1">
    <location>
        <begin position="218"/>
        <end position="257"/>
    </location>
</feature>
<gene>
    <name evidence="3" type="ORF">M501DRAFT_1013657</name>
</gene>
<evidence type="ECO:0000256" key="1">
    <source>
        <dbReference type="SAM" id="MobiDB-lite"/>
    </source>
</evidence>
<feature type="region of interest" description="Disordered" evidence="1">
    <location>
        <begin position="613"/>
        <end position="741"/>
    </location>
</feature>
<dbReference type="Proteomes" id="UP000799429">
    <property type="component" value="Unassembled WGS sequence"/>
</dbReference>